<accession>A0A060XNL7</accession>
<dbReference type="AlphaFoldDB" id="A0A060XNL7"/>
<sequence length="73" mass="7883">MVLTNGGSHSRPCSPYSRTPPRTFSRPTGDVTVNMDADPSVRKMDTVVKLDATSDAVVKVDVVSPGMELFPNF</sequence>
<evidence type="ECO:0000256" key="1">
    <source>
        <dbReference type="SAM" id="MobiDB-lite"/>
    </source>
</evidence>
<proteinExistence type="predicted"/>
<reference evidence="2" key="1">
    <citation type="journal article" date="2014" name="Nat. Commun.">
        <title>The rainbow trout genome provides novel insights into evolution after whole-genome duplication in vertebrates.</title>
        <authorList>
            <person name="Berthelot C."/>
            <person name="Brunet F."/>
            <person name="Chalopin D."/>
            <person name="Juanchich A."/>
            <person name="Bernard M."/>
            <person name="Noel B."/>
            <person name="Bento P."/>
            <person name="Da Silva C."/>
            <person name="Labadie K."/>
            <person name="Alberti A."/>
            <person name="Aury J.M."/>
            <person name="Louis A."/>
            <person name="Dehais P."/>
            <person name="Bardou P."/>
            <person name="Montfort J."/>
            <person name="Klopp C."/>
            <person name="Cabau C."/>
            <person name="Gaspin C."/>
            <person name="Thorgaard G.H."/>
            <person name="Boussaha M."/>
            <person name="Quillet E."/>
            <person name="Guyomard R."/>
            <person name="Galiana D."/>
            <person name="Bobe J."/>
            <person name="Volff J.N."/>
            <person name="Genet C."/>
            <person name="Wincker P."/>
            <person name="Jaillon O."/>
            <person name="Roest Crollius H."/>
            <person name="Guiguen Y."/>
        </authorList>
    </citation>
    <scope>NUCLEOTIDE SEQUENCE [LARGE SCALE GENOMIC DNA]</scope>
</reference>
<protein>
    <submittedName>
        <fullName evidence="2">Uncharacterized protein</fullName>
    </submittedName>
</protein>
<dbReference type="PaxDb" id="8022-A0A060XNL7"/>
<dbReference type="Proteomes" id="UP000193380">
    <property type="component" value="Unassembled WGS sequence"/>
</dbReference>
<feature type="compositionally biased region" description="Polar residues" evidence="1">
    <location>
        <begin position="16"/>
        <end position="26"/>
    </location>
</feature>
<dbReference type="EMBL" id="FR905700">
    <property type="protein sequence ID" value="CDQ81061.1"/>
    <property type="molecule type" value="Genomic_DNA"/>
</dbReference>
<evidence type="ECO:0000313" key="3">
    <source>
        <dbReference type="Proteomes" id="UP000193380"/>
    </source>
</evidence>
<dbReference type="STRING" id="8022.A0A060XNL7"/>
<gene>
    <name evidence="2" type="ORF">GSONMT00027358001</name>
</gene>
<organism evidence="2 3">
    <name type="scientific">Oncorhynchus mykiss</name>
    <name type="common">Rainbow trout</name>
    <name type="synonym">Salmo gairdneri</name>
    <dbReference type="NCBI Taxonomy" id="8022"/>
    <lineage>
        <taxon>Eukaryota</taxon>
        <taxon>Metazoa</taxon>
        <taxon>Chordata</taxon>
        <taxon>Craniata</taxon>
        <taxon>Vertebrata</taxon>
        <taxon>Euteleostomi</taxon>
        <taxon>Actinopterygii</taxon>
        <taxon>Neopterygii</taxon>
        <taxon>Teleostei</taxon>
        <taxon>Protacanthopterygii</taxon>
        <taxon>Salmoniformes</taxon>
        <taxon>Salmonidae</taxon>
        <taxon>Salmoninae</taxon>
        <taxon>Oncorhynchus</taxon>
    </lineage>
</organism>
<feature type="region of interest" description="Disordered" evidence="1">
    <location>
        <begin position="1"/>
        <end position="36"/>
    </location>
</feature>
<name>A0A060XNL7_ONCMY</name>
<reference evidence="2" key="2">
    <citation type="submission" date="2014-03" db="EMBL/GenBank/DDBJ databases">
        <authorList>
            <person name="Genoscope - CEA"/>
        </authorList>
    </citation>
    <scope>NUCLEOTIDE SEQUENCE</scope>
</reference>
<evidence type="ECO:0000313" key="2">
    <source>
        <dbReference type="EMBL" id="CDQ81061.1"/>
    </source>
</evidence>